<dbReference type="AlphaFoldDB" id="E2BR62"/>
<dbReference type="InterPro" id="IPR046824">
    <property type="entry name" value="Mss51-like_C"/>
</dbReference>
<evidence type="ECO:0000256" key="1">
    <source>
        <dbReference type="ARBA" id="ARBA00022723"/>
    </source>
</evidence>
<dbReference type="PROSITE" id="PS01360">
    <property type="entry name" value="ZF_MYND_1"/>
    <property type="match status" value="1"/>
</dbReference>
<feature type="domain" description="MYND-type" evidence="4">
    <location>
        <begin position="29"/>
        <end position="68"/>
    </location>
</feature>
<keyword evidence="6" id="KW-1185">Reference proteome</keyword>
<dbReference type="PANTHER" id="PTHR28069:SF2">
    <property type="entry name" value="GH20023P"/>
    <property type="match status" value="1"/>
</dbReference>
<dbReference type="Pfam" id="PF01753">
    <property type="entry name" value="zf-MYND"/>
    <property type="match status" value="1"/>
</dbReference>
<keyword evidence="2" id="KW-0863">Zinc-finger</keyword>
<proteinExistence type="predicted"/>
<keyword evidence="1" id="KW-0479">Metal-binding</keyword>
<dbReference type="Gene3D" id="6.10.140.2220">
    <property type="match status" value="1"/>
</dbReference>
<dbReference type="Pfam" id="PF20179">
    <property type="entry name" value="MSS51_C"/>
    <property type="match status" value="1"/>
</dbReference>
<gene>
    <name evidence="5" type="ORF">EAI_15208</name>
</gene>
<evidence type="ECO:0000256" key="2">
    <source>
        <dbReference type="ARBA" id="ARBA00022771"/>
    </source>
</evidence>
<evidence type="ECO:0000313" key="5">
    <source>
        <dbReference type="EMBL" id="EFN81813.1"/>
    </source>
</evidence>
<dbReference type="PANTHER" id="PTHR28069">
    <property type="entry name" value="GH20023P"/>
    <property type="match status" value="1"/>
</dbReference>
<dbReference type="InterPro" id="IPR002893">
    <property type="entry name" value="Znf_MYND"/>
</dbReference>
<dbReference type="SUPFAM" id="SSF144232">
    <property type="entry name" value="HIT/MYND zinc finger-like"/>
    <property type="match status" value="1"/>
</dbReference>
<reference evidence="5 6" key="1">
    <citation type="journal article" date="2010" name="Science">
        <title>Genomic comparison of the ants Camponotus floridanus and Harpegnathos saltator.</title>
        <authorList>
            <person name="Bonasio R."/>
            <person name="Zhang G."/>
            <person name="Ye C."/>
            <person name="Mutti N.S."/>
            <person name="Fang X."/>
            <person name="Qin N."/>
            <person name="Donahue G."/>
            <person name="Yang P."/>
            <person name="Li Q."/>
            <person name="Li C."/>
            <person name="Zhang P."/>
            <person name="Huang Z."/>
            <person name="Berger S.L."/>
            <person name="Reinberg D."/>
            <person name="Wang J."/>
            <person name="Liebig J."/>
        </authorList>
    </citation>
    <scope>NUCLEOTIDE SEQUENCE [LARGE SCALE GENOMIC DNA]</scope>
    <source>
        <strain evidence="5 6">R22 G/1</strain>
    </source>
</reference>
<dbReference type="Proteomes" id="UP000008237">
    <property type="component" value="Unassembled WGS sequence"/>
</dbReference>
<dbReference type="EMBL" id="GL449899">
    <property type="protein sequence ID" value="EFN81813.1"/>
    <property type="molecule type" value="Genomic_DNA"/>
</dbReference>
<evidence type="ECO:0000256" key="3">
    <source>
        <dbReference type="ARBA" id="ARBA00022833"/>
    </source>
</evidence>
<organism evidence="6">
    <name type="scientific">Harpegnathos saltator</name>
    <name type="common">Jerdon's jumping ant</name>
    <dbReference type="NCBI Taxonomy" id="610380"/>
    <lineage>
        <taxon>Eukaryota</taxon>
        <taxon>Metazoa</taxon>
        <taxon>Ecdysozoa</taxon>
        <taxon>Arthropoda</taxon>
        <taxon>Hexapoda</taxon>
        <taxon>Insecta</taxon>
        <taxon>Pterygota</taxon>
        <taxon>Neoptera</taxon>
        <taxon>Endopterygota</taxon>
        <taxon>Hymenoptera</taxon>
        <taxon>Apocrita</taxon>
        <taxon>Aculeata</taxon>
        <taxon>Formicoidea</taxon>
        <taxon>Formicidae</taxon>
        <taxon>Ponerinae</taxon>
        <taxon>Ponerini</taxon>
        <taxon>Harpegnathos</taxon>
    </lineage>
</organism>
<evidence type="ECO:0000313" key="6">
    <source>
        <dbReference type="Proteomes" id="UP000008237"/>
    </source>
</evidence>
<dbReference type="InParanoid" id="E2BR62"/>
<name>E2BR62_HARSA</name>
<keyword evidence="3" id="KW-0862">Zinc</keyword>
<sequence length="441" mass="51344">MNNPNKKVFEYRGQRTAQCYNQFFNPNICHVCKKVDKGNFISCDSCGLISYCSEEHKTYHRTEHLKICTIIEQLLQAESEGDTRRFDHWQQWIQSRTELLESVEKNIDHVLEPYEKQTILWPKSCDVCHQQVELKTCQRCFSINYCNQHEEAFRTNHEWGSNCDDLVLSLNIDIETISGRTSNISYGFLQFLNENSKFETMLEFCIEFVISRRKNHVDWIAKDYIRSDYLSDPLTIYSAFERLKSLEIITESCVIIHVIAAKSIDSNSLLAWEILLHLVPEIQRLVIILINPKLTYNITCPDLCKHCTAKKKHLSFLCYSMLYHDFISTSSICKSYKKPTMIVGFHVKLDKGGTWDESLKVIQNRNCPLILGCPNFIKCEENICKITDTLYENAFPAILSRNYFNGLVPRRDSETGKIYFRNEGLLVFKNLDSYTSSPISS</sequence>
<dbReference type="OrthoDB" id="5282002at2759"/>
<protein>
    <recommendedName>
        <fullName evidence="4">MYND-type domain-containing protein</fullName>
    </recommendedName>
</protein>
<accession>E2BR62</accession>
<evidence type="ECO:0000259" key="4">
    <source>
        <dbReference type="PROSITE" id="PS01360"/>
    </source>
</evidence>
<dbReference type="GO" id="GO:0008270">
    <property type="term" value="F:zinc ion binding"/>
    <property type="evidence" value="ECO:0007669"/>
    <property type="project" value="UniProtKB-KW"/>
</dbReference>